<dbReference type="RefSeq" id="WP_207330509.1">
    <property type="nucleotide sequence ID" value="NZ_JAFMYW010000005.1"/>
</dbReference>
<reference evidence="1 2" key="1">
    <citation type="submission" date="2021-03" db="EMBL/GenBank/DDBJ databases">
        <title>Fibrella sp. HMF5405 genome sequencing and assembly.</title>
        <authorList>
            <person name="Kang H."/>
            <person name="Kim H."/>
            <person name="Bae S."/>
            <person name="Joh K."/>
        </authorList>
    </citation>
    <scope>NUCLEOTIDE SEQUENCE [LARGE SCALE GENOMIC DNA]</scope>
    <source>
        <strain evidence="1 2">HMF5405</strain>
    </source>
</reference>
<name>A0ABS3JKN1_9BACT</name>
<accession>A0ABS3JKN1</accession>
<dbReference type="EMBL" id="JAFMYW010000005">
    <property type="protein sequence ID" value="MBO0950572.1"/>
    <property type="molecule type" value="Genomic_DNA"/>
</dbReference>
<evidence type="ECO:0000313" key="2">
    <source>
        <dbReference type="Proteomes" id="UP000664628"/>
    </source>
</evidence>
<keyword evidence="2" id="KW-1185">Reference proteome</keyword>
<organism evidence="1 2">
    <name type="scientific">Fibrella forsythiae</name>
    <dbReference type="NCBI Taxonomy" id="2817061"/>
    <lineage>
        <taxon>Bacteria</taxon>
        <taxon>Pseudomonadati</taxon>
        <taxon>Bacteroidota</taxon>
        <taxon>Cytophagia</taxon>
        <taxon>Cytophagales</taxon>
        <taxon>Spirosomataceae</taxon>
        <taxon>Fibrella</taxon>
    </lineage>
</organism>
<comment type="caution">
    <text evidence="1">The sequence shown here is derived from an EMBL/GenBank/DDBJ whole genome shotgun (WGS) entry which is preliminary data.</text>
</comment>
<sequence length="209" mass="24159">MKGQQKVIAGRNRGDQKRVSADADEAIAEGRIGSVKWNDLLVHATAFPELKETAHGLIKIYLGYLPMDSVLMPFEAYLRALVHQHWQGEIEQEDFLDQIEDHIKLIRNYDMKYNTCLTYDEAIYRNYENNYLPYGYMVRDRLSQFLGYVPQLAHSLIAELWLRDIVADDTFQLPSTIDPVDIRAMTLIKYREVLLVHGKVAADNSPLWA</sequence>
<proteinExistence type="predicted"/>
<protein>
    <submittedName>
        <fullName evidence="1">Uncharacterized protein</fullName>
    </submittedName>
</protein>
<gene>
    <name evidence="1" type="ORF">J2I46_18395</name>
</gene>
<dbReference type="Proteomes" id="UP000664628">
    <property type="component" value="Unassembled WGS sequence"/>
</dbReference>
<evidence type="ECO:0000313" key="1">
    <source>
        <dbReference type="EMBL" id="MBO0950572.1"/>
    </source>
</evidence>